<evidence type="ECO:0000259" key="3">
    <source>
        <dbReference type="Pfam" id="PF12340"/>
    </source>
</evidence>
<evidence type="ECO:0000313" key="4">
    <source>
        <dbReference type="EMBL" id="AYV80898.1"/>
    </source>
</evidence>
<keyword evidence="2" id="KW-1133">Transmembrane helix</keyword>
<keyword evidence="1" id="KW-0175">Coiled coil</keyword>
<reference evidence="4" key="1">
    <citation type="submission" date="2018-10" db="EMBL/GenBank/DDBJ databases">
        <title>Hidden diversity of soil giant viruses.</title>
        <authorList>
            <person name="Schulz F."/>
            <person name="Alteio L."/>
            <person name="Goudeau D."/>
            <person name="Ryan E.M."/>
            <person name="Malmstrom R.R."/>
            <person name="Blanchard J."/>
            <person name="Woyke T."/>
        </authorList>
    </citation>
    <scope>NUCLEOTIDE SEQUENCE</scope>
    <source>
        <strain evidence="4">HAV1</strain>
    </source>
</reference>
<feature type="domain" description="DUF3638" evidence="3">
    <location>
        <begin position="1412"/>
        <end position="1583"/>
    </location>
</feature>
<dbReference type="EMBL" id="MK072251">
    <property type="protein sequence ID" value="AYV80898.1"/>
    <property type="molecule type" value="Genomic_DNA"/>
</dbReference>
<keyword evidence="2" id="KW-0812">Transmembrane</keyword>
<dbReference type="InterPro" id="IPR022099">
    <property type="entry name" value="DUF3638"/>
</dbReference>
<gene>
    <name evidence="4" type="ORF">Harvfovirus9_28</name>
</gene>
<proteinExistence type="predicted"/>
<sequence>MSENPLGNNFNLHLLFDPYIASNLGNPRSLALQYFSDSLTAFLIGTKDEHFVKSITELLQNSLAVDRHMEKLLQALIKIYDYSPYGETIEREYEELLTNFSKSPIATDLNITAFAMENKPKITNKYEKKHLEAFIRTILRYVVNNNVLVNRSLIIPTGFRNKSLHIGHAIGMYYSKVENENYTFTIANSGDGIEYHMENSESKYEIIIEKNNIPIQTLADILVESYLAGDGVLDHTYTAEKYYERVLLPYINPLRSDVPNEMYFNQPQLSGSCTFFGFFYIFYYYFLKGDKTALFKEWYPNAKNHAIEQILKYLIAKDRITSNDKHFIDLLKTIKLTDPAKEKLNNAEEKYISDVENWTVLAKDPDAYIFEYSMKIKKWKKGANPFIEYISLFKKIDNATDLSVAMESLTRLVALVQKSPVLFYYTGIIYLIIKSLVSIYTKKDHMLKSMPADFFEKFSIIIAELQKIKYDSGPFGPRYPSSLYKLSHAYLLIFNIILKINTLTEKKFFIPRPSDNINLILSWINLNYKFEELYGLTPYDLAMNMKDYQHYFLSYYAKNEYMLLNKSVIEAWTQLMDPLMAKKMLSTGPPSIFPDLRLLRITDIWDKLAANALFPTDFLYLISSHPYNFLIYFMLNLFFGGKEYRPIKYFIAIQSEYSESGKAYEFVILNPGTREIFGTESYSEYENDINIFEMIKFSDKQDAKLILNHYEYPDNIKTQNKLLATDAAIILYDHHINSFTVAEGITRYKCLVEKFNWDEISANFNLKILCIILFSYKCRHEIPAHISSRLRELIAESEREYEKITPSQRWELRDYYSALGADIYNGKMIYILITGDLEHEYMASILKNYPHTIPSIYYSQFFELIFKNSDKVPSSIDLWRNVSVDMYGYFITLFKELNKKTLYLGTVVDEIFGDLDLYDIIGKETYQIALIPSHYFEQYSYLNRLGDFLERQYIYYRDQTSRRIYGITNTKHLFNVEIVITKPDKFIVFRKGTDYKYTRLASGFAKNFYDKLVAASADPMLISHNEKINETIITVITHKVITFKIQDNKIFYENYEVITNKYNFAQNQFIYDLPTAFILRKDVDHKILLINCDDKCSALYPLTNLLKSVWINSNSSLDIPVTTEGYQLIDLHYTNCYPIFSNYRVMESYLIYCGIMGKTFCILSFFNQYVQHSLNQSSWNPNLLNFCINNPYKYYFLLLGDRYLNFRTRAKLNILPDEHYVPEDAYAKRVHYYPKRYKMAKNAYSPVLYRFKYSDFLQKLSDKMISISDNGRGASDKVLAASRLNAIDPNYGRYIETFKASYKPCRLVNYPENKTINMLIDDLQKKIVKTQNKIAKIVALSDNHTIPEAIYTHYELFYSHLELLKTYQIISSIHKLCGDKLKQNCECNEIKKFRDQLNTSIIYTGTREINVIHFEILFGSFIRNDQYDIYLQMTNDIANTTKYSIYQMLMGEGKTSVIGPLLVLKYLYDILYANIILTMPSHLKQQSFDLLVDRYGLLLENCFLRNVEIERKDATAMVKFMKKPNATNIIIIDDTSYKAILLNSVEANEIDTPEMKHLRDQSICIMDEIDTMMDPLSSDLNYPLAHRDLDSFITHFATYALNDMLLNSKYQELVFPTATESQVYVDRWFTLKVETYDDIFKNELSYFVMRYIKKSPITLADLNYKIVGQIRKIYTILKDCLAMVYNKDYGFGNEIPKYEKNNFVAIPYKAVGDPVDRSEFTDAEITLCLTILSYHYHKLRLIDLKKLQLFVKGIQTKYGSAYAFIPSNKQLIKTLNKHGFDLQKLADANERELAANADKLTTDRDLINFYLMHIISPQFINITKNQFNCSFIDVLSGTFIKRKIAFSGTVNILLPETLIEAYEFKKITHSDKANGSAISALIGYVNVNNIMYIDEMADIVTKILRIITANNYNVLIDIGAFLRNILPLDFVKLLSEQNETYKRKKYIYIDQRSIKHVYASGQLFPLGENTYATEDIFIYYDNMHIVGIDVKQPYNLKALATIDHFNRLTTVEQGIFRLRNINYGHKIDFLLSNNIPSAIRDPIELLKYLTNKENQYIAASVPTFWMQNIKYLSRQSDVKNQKSYIDNVYYEVIRTKDDLNENLYKKYIRQEYCNYKVKLIKIRNLCDNLVKTITEPPRSTQKQKEVAEEVIVAKEVIVSKSKIDYNKISNIKLDIISEKYSIQDYITISDIIKKLDIPGLFDYLKIHNIYISPDYLNYIKDRPNIYKKTYNKADDIYVELVNNYNFYYIKKLGKQIEYLLITPAEFFNLFIFLDKNRYDGGIIVKHKSGAIKYPVGGEDKPDLIELTIKFVLSNRLTLSEYTKLFEQISAEGKYEQFKNLVDNLTNIYLFAPANKRYIDYFLTQRGEFSAALKTLCDPLNIDKLLEILEINLPSMRLTESDKGDIIKNSGILSCSPGVGGGYPKYQKYRFKSEILGSTGTRYRFKNLYAELQVI</sequence>
<feature type="transmembrane region" description="Helical" evidence="2">
    <location>
        <begin position="269"/>
        <end position="287"/>
    </location>
</feature>
<accession>A0A3G5A108</accession>
<evidence type="ECO:0000256" key="1">
    <source>
        <dbReference type="SAM" id="Coils"/>
    </source>
</evidence>
<feature type="coiled-coil region" evidence="1">
    <location>
        <begin position="1313"/>
        <end position="1340"/>
    </location>
</feature>
<name>A0A3G5A108_9VIRU</name>
<feature type="transmembrane region" description="Helical" evidence="2">
    <location>
        <begin position="421"/>
        <end position="441"/>
    </location>
</feature>
<dbReference type="Pfam" id="PF12340">
    <property type="entry name" value="DUF3638"/>
    <property type="match status" value="1"/>
</dbReference>
<keyword evidence="2" id="KW-0472">Membrane</keyword>
<protein>
    <recommendedName>
        <fullName evidence="3">DUF3638 domain-containing protein</fullName>
    </recommendedName>
</protein>
<organism evidence="4">
    <name type="scientific">Harvfovirus sp</name>
    <dbReference type="NCBI Taxonomy" id="2487768"/>
    <lineage>
        <taxon>Viruses</taxon>
        <taxon>Varidnaviria</taxon>
        <taxon>Bamfordvirae</taxon>
        <taxon>Nucleocytoviricota</taxon>
        <taxon>Megaviricetes</taxon>
        <taxon>Imitervirales</taxon>
        <taxon>Mimiviridae</taxon>
        <taxon>Klosneuvirinae</taxon>
    </lineage>
</organism>
<evidence type="ECO:0000256" key="2">
    <source>
        <dbReference type="SAM" id="Phobius"/>
    </source>
</evidence>